<dbReference type="InterPro" id="IPR006091">
    <property type="entry name" value="Acyl-CoA_Oxase/DH_mid-dom"/>
</dbReference>
<evidence type="ECO:0000256" key="3">
    <source>
        <dbReference type="ARBA" id="ARBA00022630"/>
    </source>
</evidence>
<feature type="domain" description="Acyl-CoA dehydrogenase/oxidase N-terminal" evidence="9">
    <location>
        <begin position="11"/>
        <end position="122"/>
    </location>
</feature>
<sequence>MASRHITAGLTEEHVALRGMVREFVDAWVMPTASEREEKDEYPDDLIPKLAELGMFGITVSEEYGGSDMDYVSYGLIFEELARGWMALASLVYTTSSGGYLISSFGTEEQKARLLPDIVAGKRMSGIALTEPSTGSDLKEIKLTARREGDNYIVNGTKIFITHGKHANPLVTLVNTDPSIKPAHRGGISLLLIEHDTPGLSYGADFKKMGHRGLELCEVIFENAVVPASNLLGGVEGKGFYQMMGALDRGRIYMAGASTGMARASLEVALDYAKQRETFGKPIGEHQAIQHKLADMAIKVEAARLLYINAALKTEAEGRASAASGMAKIYATEMGVEVAYEAMRVLGGYGYIKEFPLERILRDQALMPIGEGTNEILRGVVAKEILANGL</sequence>
<keyword evidence="5 6" id="KW-0560">Oxidoreductase</keyword>
<dbReference type="FunFam" id="2.40.110.10:FF:000002">
    <property type="entry name" value="Acyl-CoA dehydrogenase fadE12"/>
    <property type="match status" value="1"/>
</dbReference>
<keyword evidence="11" id="KW-1185">Reference proteome</keyword>
<dbReference type="PIRSF" id="PIRSF016578">
    <property type="entry name" value="HsaA"/>
    <property type="match status" value="1"/>
</dbReference>
<evidence type="ECO:0000256" key="4">
    <source>
        <dbReference type="ARBA" id="ARBA00022827"/>
    </source>
</evidence>
<dbReference type="Pfam" id="PF02771">
    <property type="entry name" value="Acyl-CoA_dh_N"/>
    <property type="match status" value="1"/>
</dbReference>
<dbReference type="Proteomes" id="UP000675163">
    <property type="component" value="Unassembled WGS sequence"/>
</dbReference>
<protein>
    <submittedName>
        <fullName evidence="10">Alkylation response protein AidB-like acyl-CoA dehydrogenase</fullName>
    </submittedName>
</protein>
<comment type="caution">
    <text evidence="10">The sequence shown here is derived from an EMBL/GenBank/DDBJ whole genome shotgun (WGS) entry which is preliminary data.</text>
</comment>
<feature type="domain" description="Acyl-CoA oxidase/dehydrogenase middle" evidence="8">
    <location>
        <begin position="127"/>
        <end position="223"/>
    </location>
</feature>
<evidence type="ECO:0000259" key="8">
    <source>
        <dbReference type="Pfam" id="PF02770"/>
    </source>
</evidence>
<reference evidence="10" key="1">
    <citation type="submission" date="2021-02" db="EMBL/GenBank/DDBJ databases">
        <title>Sequencing the genomes of 1000 actinobacteria strains.</title>
        <authorList>
            <person name="Klenk H.-P."/>
        </authorList>
    </citation>
    <scope>NUCLEOTIDE SEQUENCE</scope>
    <source>
        <strain evidence="10">DSM 22850</strain>
    </source>
</reference>
<name>A0A940T4A2_9MICO</name>
<dbReference type="PANTHER" id="PTHR43884">
    <property type="entry name" value="ACYL-COA DEHYDROGENASE"/>
    <property type="match status" value="1"/>
</dbReference>
<keyword evidence="3 6" id="KW-0285">Flavoprotein</keyword>
<keyword evidence="4 6" id="KW-0274">FAD</keyword>
<dbReference type="InterPro" id="IPR013786">
    <property type="entry name" value="AcylCoA_DH/ox_N"/>
</dbReference>
<evidence type="ECO:0000313" key="11">
    <source>
        <dbReference type="Proteomes" id="UP000675163"/>
    </source>
</evidence>
<dbReference type="PANTHER" id="PTHR43884:SF12">
    <property type="entry name" value="ISOVALERYL-COA DEHYDROGENASE, MITOCHONDRIAL-RELATED"/>
    <property type="match status" value="1"/>
</dbReference>
<dbReference type="InterPro" id="IPR036250">
    <property type="entry name" value="AcylCo_DH-like_C"/>
</dbReference>
<dbReference type="GO" id="GO:0050660">
    <property type="term" value="F:flavin adenine dinucleotide binding"/>
    <property type="evidence" value="ECO:0007669"/>
    <property type="project" value="InterPro"/>
</dbReference>
<dbReference type="FunFam" id="1.10.540.10:FF:000002">
    <property type="entry name" value="Acyl-CoA dehydrogenase FadE19"/>
    <property type="match status" value="1"/>
</dbReference>
<comment type="similarity">
    <text evidence="2 6">Belongs to the acyl-CoA dehydrogenase family.</text>
</comment>
<dbReference type="Pfam" id="PF02770">
    <property type="entry name" value="Acyl-CoA_dh_M"/>
    <property type="match status" value="1"/>
</dbReference>
<dbReference type="FunFam" id="1.20.140.10:FF:000001">
    <property type="entry name" value="Acyl-CoA dehydrogenase"/>
    <property type="match status" value="1"/>
</dbReference>
<accession>A0A940T4A2</accession>
<dbReference type="AlphaFoldDB" id="A0A940T4A2"/>
<dbReference type="Gene3D" id="1.10.540.10">
    <property type="entry name" value="Acyl-CoA dehydrogenase/oxidase, N-terminal domain"/>
    <property type="match status" value="1"/>
</dbReference>
<dbReference type="GO" id="GO:0003995">
    <property type="term" value="F:acyl-CoA dehydrogenase activity"/>
    <property type="evidence" value="ECO:0007669"/>
    <property type="project" value="TreeGrafter"/>
</dbReference>
<comment type="cofactor">
    <cofactor evidence="1 6">
        <name>FAD</name>
        <dbReference type="ChEBI" id="CHEBI:57692"/>
    </cofactor>
</comment>
<dbReference type="Gene3D" id="2.40.110.10">
    <property type="entry name" value="Butyryl-CoA Dehydrogenase, subunit A, domain 2"/>
    <property type="match status" value="1"/>
</dbReference>
<organism evidence="10 11">
    <name type="scientific">Leucobacter exalbidus</name>
    <dbReference type="NCBI Taxonomy" id="662960"/>
    <lineage>
        <taxon>Bacteria</taxon>
        <taxon>Bacillati</taxon>
        <taxon>Actinomycetota</taxon>
        <taxon>Actinomycetes</taxon>
        <taxon>Micrococcales</taxon>
        <taxon>Microbacteriaceae</taxon>
        <taxon>Leucobacter</taxon>
    </lineage>
</organism>
<feature type="domain" description="Acyl-CoA dehydrogenase/oxidase C-terminal" evidence="7">
    <location>
        <begin position="237"/>
        <end position="385"/>
    </location>
</feature>
<proteinExistence type="inferred from homology"/>
<evidence type="ECO:0000256" key="5">
    <source>
        <dbReference type="ARBA" id="ARBA00023002"/>
    </source>
</evidence>
<dbReference type="RefSeq" id="WP_209705555.1">
    <property type="nucleotide sequence ID" value="NZ_JAFIDA010000001.1"/>
</dbReference>
<dbReference type="EMBL" id="JAFIDA010000001">
    <property type="protein sequence ID" value="MBP1326688.1"/>
    <property type="molecule type" value="Genomic_DNA"/>
</dbReference>
<gene>
    <name evidence="10" type="ORF">JOF28_001920</name>
</gene>
<dbReference type="InterPro" id="IPR046373">
    <property type="entry name" value="Acyl-CoA_Oxase/DH_mid-dom_sf"/>
</dbReference>
<evidence type="ECO:0000259" key="7">
    <source>
        <dbReference type="Pfam" id="PF00441"/>
    </source>
</evidence>
<evidence type="ECO:0000259" key="9">
    <source>
        <dbReference type="Pfam" id="PF02771"/>
    </source>
</evidence>
<evidence type="ECO:0000256" key="1">
    <source>
        <dbReference type="ARBA" id="ARBA00001974"/>
    </source>
</evidence>
<dbReference type="SUPFAM" id="SSF47203">
    <property type="entry name" value="Acyl-CoA dehydrogenase C-terminal domain-like"/>
    <property type="match status" value="1"/>
</dbReference>
<evidence type="ECO:0000256" key="6">
    <source>
        <dbReference type="RuleBase" id="RU362125"/>
    </source>
</evidence>
<evidence type="ECO:0000313" key="10">
    <source>
        <dbReference type="EMBL" id="MBP1326688.1"/>
    </source>
</evidence>
<dbReference type="SUPFAM" id="SSF56645">
    <property type="entry name" value="Acyl-CoA dehydrogenase NM domain-like"/>
    <property type="match status" value="1"/>
</dbReference>
<dbReference type="InterPro" id="IPR037069">
    <property type="entry name" value="AcylCoA_DH/ox_N_sf"/>
</dbReference>
<dbReference type="InterPro" id="IPR009075">
    <property type="entry name" value="AcylCo_DH/oxidase_C"/>
</dbReference>
<dbReference type="InterPro" id="IPR009100">
    <property type="entry name" value="AcylCoA_DH/oxidase_NM_dom_sf"/>
</dbReference>
<evidence type="ECO:0000256" key="2">
    <source>
        <dbReference type="ARBA" id="ARBA00009347"/>
    </source>
</evidence>
<dbReference type="Pfam" id="PF00441">
    <property type="entry name" value="Acyl-CoA_dh_1"/>
    <property type="match status" value="1"/>
</dbReference>
<dbReference type="Gene3D" id="1.20.140.10">
    <property type="entry name" value="Butyryl-CoA Dehydrogenase, subunit A, domain 3"/>
    <property type="match status" value="1"/>
</dbReference>